<name>A0A0P9D3D3_9ARCH</name>
<dbReference type="RefSeq" id="WP_054963967.1">
    <property type="nucleotide sequence ID" value="NZ_LJCQ01000131.1"/>
</dbReference>
<evidence type="ECO:0000313" key="1">
    <source>
        <dbReference type="EMBL" id="KPV47119.1"/>
    </source>
</evidence>
<gene>
    <name evidence="1" type="ORF">SE19_02435</name>
</gene>
<accession>A0A0P9D3D3</accession>
<proteinExistence type="predicted"/>
<protein>
    <recommendedName>
        <fullName evidence="3">Restriction endonuclease</fullName>
    </recommendedName>
</protein>
<feature type="non-terminal residue" evidence="1">
    <location>
        <position position="191"/>
    </location>
</feature>
<dbReference type="EMBL" id="LJCQ01000131">
    <property type="protein sequence ID" value="KPV47119.1"/>
    <property type="molecule type" value="Genomic_DNA"/>
</dbReference>
<comment type="caution">
    <text evidence="1">The sequence shown here is derived from an EMBL/GenBank/DDBJ whole genome shotgun (WGS) entry which is preliminary data.</text>
</comment>
<organism evidence="1 2">
    <name type="scientific">Acidiplasma aeolicum</name>
    <dbReference type="NCBI Taxonomy" id="507754"/>
    <lineage>
        <taxon>Archaea</taxon>
        <taxon>Methanobacteriati</taxon>
        <taxon>Thermoplasmatota</taxon>
        <taxon>Thermoplasmata</taxon>
        <taxon>Thermoplasmatales</taxon>
        <taxon>Ferroplasmaceae</taxon>
        <taxon>Acidiplasma</taxon>
    </lineage>
</organism>
<dbReference type="AlphaFoldDB" id="A0A0P9D3D3"/>
<evidence type="ECO:0008006" key="3">
    <source>
        <dbReference type="Google" id="ProtNLM"/>
    </source>
</evidence>
<dbReference type="Proteomes" id="UP000050515">
    <property type="component" value="Unassembled WGS sequence"/>
</dbReference>
<reference evidence="1 2" key="1">
    <citation type="submission" date="2015-09" db="EMBL/GenBank/DDBJ databases">
        <title>Draft genome sequence of Acidiplasma aeolicum DSM 18409.</title>
        <authorList>
            <person name="Hemp J."/>
        </authorList>
    </citation>
    <scope>NUCLEOTIDE SEQUENCE [LARGE SCALE GENOMIC DNA]</scope>
    <source>
        <strain evidence="1 2">V</strain>
    </source>
</reference>
<sequence length="191" mass="21542">MVDDEYVKQLEEVIGKMLSPLKDIPLKIVIKSLSGYDILDFDITDPKDKKLLDCLIQALKNAMQSINNNGIHTARPNEAGNAIEPYVKEELTNLGCNAHTPNTLSGKEKSSGYPDIVFTDKEGGINYLECKTFNQKTINSSLRTFYLSPSNDFKITSNAHHFLASFEMEERQSVFYVKGFKLLTLEKLKVD</sequence>
<evidence type="ECO:0000313" key="2">
    <source>
        <dbReference type="Proteomes" id="UP000050515"/>
    </source>
</evidence>